<feature type="transmembrane region" description="Helical" evidence="1">
    <location>
        <begin position="135"/>
        <end position="155"/>
    </location>
</feature>
<dbReference type="Proteomes" id="UP001432062">
    <property type="component" value="Chromosome"/>
</dbReference>
<dbReference type="EMBL" id="CP109441">
    <property type="protein sequence ID" value="WUV46783.1"/>
    <property type="molecule type" value="Genomic_DNA"/>
</dbReference>
<accession>A0ABZ1YUI4</accession>
<gene>
    <name evidence="2" type="ORF">OG563_00525</name>
</gene>
<proteinExistence type="predicted"/>
<organism evidence="2 3">
    <name type="scientific">Nocardia vinacea</name>
    <dbReference type="NCBI Taxonomy" id="96468"/>
    <lineage>
        <taxon>Bacteria</taxon>
        <taxon>Bacillati</taxon>
        <taxon>Actinomycetota</taxon>
        <taxon>Actinomycetes</taxon>
        <taxon>Mycobacteriales</taxon>
        <taxon>Nocardiaceae</taxon>
        <taxon>Nocardia</taxon>
    </lineage>
</organism>
<keyword evidence="1" id="KW-0812">Transmembrane</keyword>
<sequence length="171" mass="17626">MKPDSATPQQLSGNPPRGFTALTAGVLAGLGAASHLFGVILAGLVLGSTPADAGIDGEWPSWFKPTIALIGLFGLAVGALLAAGAVQLFRRRIQGRSLVLAACITNISVGWIMLAYMAIAGFGDDSTVRLKVGPSILATLVVQTPAIITLILAAVPATKLWLDYRPAQPRA</sequence>
<feature type="transmembrane region" description="Helical" evidence="1">
    <location>
        <begin position="21"/>
        <end position="46"/>
    </location>
</feature>
<keyword evidence="3" id="KW-1185">Reference proteome</keyword>
<evidence type="ECO:0000256" key="1">
    <source>
        <dbReference type="SAM" id="Phobius"/>
    </source>
</evidence>
<keyword evidence="1" id="KW-1133">Transmembrane helix</keyword>
<evidence type="ECO:0000313" key="2">
    <source>
        <dbReference type="EMBL" id="WUV46783.1"/>
    </source>
</evidence>
<dbReference type="RefSeq" id="WP_327099699.1">
    <property type="nucleotide sequence ID" value="NZ_CP109149.1"/>
</dbReference>
<name>A0ABZ1YUI4_9NOCA</name>
<evidence type="ECO:0000313" key="3">
    <source>
        <dbReference type="Proteomes" id="UP001432062"/>
    </source>
</evidence>
<reference evidence="2" key="1">
    <citation type="submission" date="2022-10" db="EMBL/GenBank/DDBJ databases">
        <title>The complete genomes of actinobacterial strains from the NBC collection.</title>
        <authorList>
            <person name="Joergensen T.S."/>
            <person name="Alvarez Arevalo M."/>
            <person name="Sterndorff E.B."/>
            <person name="Faurdal D."/>
            <person name="Vuksanovic O."/>
            <person name="Mourched A.-S."/>
            <person name="Charusanti P."/>
            <person name="Shaw S."/>
            <person name="Blin K."/>
            <person name="Weber T."/>
        </authorList>
    </citation>
    <scope>NUCLEOTIDE SEQUENCE</scope>
    <source>
        <strain evidence="2">NBC_01482</strain>
    </source>
</reference>
<keyword evidence="1" id="KW-0472">Membrane</keyword>
<protein>
    <submittedName>
        <fullName evidence="2">Uncharacterized protein</fullName>
    </submittedName>
</protein>
<feature type="transmembrane region" description="Helical" evidence="1">
    <location>
        <begin position="98"/>
        <end position="123"/>
    </location>
</feature>
<feature type="transmembrane region" description="Helical" evidence="1">
    <location>
        <begin position="66"/>
        <end position="86"/>
    </location>
</feature>